<organism evidence="3">
    <name type="scientific">Homalodisca liturata</name>
    <dbReference type="NCBI Taxonomy" id="320908"/>
    <lineage>
        <taxon>Eukaryota</taxon>
        <taxon>Metazoa</taxon>
        <taxon>Ecdysozoa</taxon>
        <taxon>Arthropoda</taxon>
        <taxon>Hexapoda</taxon>
        <taxon>Insecta</taxon>
        <taxon>Pterygota</taxon>
        <taxon>Neoptera</taxon>
        <taxon>Paraneoptera</taxon>
        <taxon>Hemiptera</taxon>
        <taxon>Auchenorrhyncha</taxon>
        <taxon>Membracoidea</taxon>
        <taxon>Cicadellidae</taxon>
        <taxon>Cicadellinae</taxon>
        <taxon>Proconiini</taxon>
        <taxon>Homalodisca</taxon>
    </lineage>
</organism>
<feature type="compositionally biased region" description="Basic and acidic residues" evidence="1">
    <location>
        <begin position="207"/>
        <end position="224"/>
    </location>
</feature>
<evidence type="ECO:0000256" key="1">
    <source>
        <dbReference type="SAM" id="MobiDB-lite"/>
    </source>
</evidence>
<keyword evidence="2" id="KW-1133">Transmembrane helix</keyword>
<protein>
    <submittedName>
        <fullName evidence="3">Uncharacterized protein</fullName>
    </submittedName>
</protein>
<proteinExistence type="predicted"/>
<evidence type="ECO:0000313" key="3">
    <source>
        <dbReference type="EMBL" id="JAS94959.1"/>
    </source>
</evidence>
<gene>
    <name evidence="3" type="ORF">g.13685</name>
</gene>
<evidence type="ECO:0000256" key="2">
    <source>
        <dbReference type="SAM" id="Phobius"/>
    </source>
</evidence>
<feature type="transmembrane region" description="Helical" evidence="2">
    <location>
        <begin position="232"/>
        <end position="253"/>
    </location>
</feature>
<sequence length="258" mass="28525">MVVIRRRPVSPSFRSQQEDVADETPMAAERMDTYYLPPSGPVYGVSAQAVSAANTATLLTYDGKTVSVNSVVPAPASTEDGYTKRRSSVAELLRSTPQFGPFMGDIPPPVPDKVRTENIPQLSQALATRLGPEPAKRLERDRIVSAASDLKEYLYTTDKHMKNKTDNYDEEVVIVLDKRGTNDSALTEVTDKAPLKNRNKRSVHSVPGHEEDHDDHSSHDHDHQTMTGKNRAVAVMTSVTSPIVIILVSVYTLRFQQL</sequence>
<name>A0A1B6J714_9HEMI</name>
<keyword evidence="2" id="KW-0812">Transmembrane</keyword>
<feature type="region of interest" description="Disordered" evidence="1">
    <location>
        <begin position="185"/>
        <end position="227"/>
    </location>
</feature>
<dbReference type="EMBL" id="GECU01012747">
    <property type="protein sequence ID" value="JAS94959.1"/>
    <property type="molecule type" value="Transcribed_RNA"/>
</dbReference>
<accession>A0A1B6J714</accession>
<dbReference type="AlphaFoldDB" id="A0A1B6J714"/>
<reference evidence="3" key="1">
    <citation type="submission" date="2015-11" db="EMBL/GenBank/DDBJ databases">
        <title>De novo transcriptome assembly of four potential Pierce s Disease insect vectors from Arizona vineyards.</title>
        <authorList>
            <person name="Tassone E.E."/>
        </authorList>
    </citation>
    <scope>NUCLEOTIDE SEQUENCE</scope>
</reference>
<keyword evidence="2" id="KW-0472">Membrane</keyword>